<accession>A0AAV5FUK1</accession>
<sequence length="210" mass="22014">MRFTIFPAIHPNQSVTRNIEELFTQPNLSHLATIRSSLVPWPPPPPDPGPGQLISTSQGAVGLQGCKVALCQRLSAAEMGKHLVYCPMKSPPTPATGLYSATSSATVAPSVRNHGGASAGFTLRCDIGAHRGPLRPRPYGFPTAHILLHLMGILGRQLGRLAAANGANPDLPADHSQGHFDTGDLLRSSPQTNTASSQARAPASRASGEP</sequence>
<name>A0AAV5FUK1_ELECO</name>
<organism evidence="2 3">
    <name type="scientific">Eleusine coracana subsp. coracana</name>
    <dbReference type="NCBI Taxonomy" id="191504"/>
    <lineage>
        <taxon>Eukaryota</taxon>
        <taxon>Viridiplantae</taxon>
        <taxon>Streptophyta</taxon>
        <taxon>Embryophyta</taxon>
        <taxon>Tracheophyta</taxon>
        <taxon>Spermatophyta</taxon>
        <taxon>Magnoliopsida</taxon>
        <taxon>Liliopsida</taxon>
        <taxon>Poales</taxon>
        <taxon>Poaceae</taxon>
        <taxon>PACMAD clade</taxon>
        <taxon>Chloridoideae</taxon>
        <taxon>Cynodonteae</taxon>
        <taxon>Eleusininae</taxon>
        <taxon>Eleusine</taxon>
    </lineage>
</organism>
<feature type="compositionally biased region" description="Basic and acidic residues" evidence="1">
    <location>
        <begin position="172"/>
        <end position="184"/>
    </location>
</feature>
<evidence type="ECO:0000313" key="2">
    <source>
        <dbReference type="EMBL" id="GJN38337.1"/>
    </source>
</evidence>
<evidence type="ECO:0000313" key="3">
    <source>
        <dbReference type="Proteomes" id="UP001054889"/>
    </source>
</evidence>
<gene>
    <name evidence="2" type="primary">gb27367</name>
    <name evidence="2" type="ORF">PR202_gb27367</name>
</gene>
<evidence type="ECO:0000256" key="1">
    <source>
        <dbReference type="SAM" id="MobiDB-lite"/>
    </source>
</evidence>
<comment type="caution">
    <text evidence="2">The sequence shown here is derived from an EMBL/GenBank/DDBJ whole genome shotgun (WGS) entry which is preliminary data.</text>
</comment>
<dbReference type="Proteomes" id="UP001054889">
    <property type="component" value="Unassembled WGS sequence"/>
</dbReference>
<proteinExistence type="predicted"/>
<feature type="region of interest" description="Disordered" evidence="1">
    <location>
        <begin position="169"/>
        <end position="210"/>
    </location>
</feature>
<protein>
    <submittedName>
        <fullName evidence="2">Uncharacterized protein</fullName>
    </submittedName>
</protein>
<feature type="compositionally biased region" description="Low complexity" evidence="1">
    <location>
        <begin position="195"/>
        <end position="210"/>
    </location>
</feature>
<dbReference type="AlphaFoldDB" id="A0AAV5FUK1"/>
<reference evidence="2" key="1">
    <citation type="journal article" date="2018" name="DNA Res.">
        <title>Multiple hybrid de novo genome assembly of finger millet, an orphan allotetraploid crop.</title>
        <authorList>
            <person name="Hatakeyama M."/>
            <person name="Aluri S."/>
            <person name="Balachadran M.T."/>
            <person name="Sivarajan S.R."/>
            <person name="Patrignani A."/>
            <person name="Gruter S."/>
            <person name="Poveda L."/>
            <person name="Shimizu-Inatsugi R."/>
            <person name="Baeten J."/>
            <person name="Francoijs K.J."/>
            <person name="Nataraja K.N."/>
            <person name="Reddy Y.A.N."/>
            <person name="Phadnis S."/>
            <person name="Ravikumar R.L."/>
            <person name="Schlapbach R."/>
            <person name="Sreeman S.M."/>
            <person name="Shimizu K.K."/>
        </authorList>
    </citation>
    <scope>NUCLEOTIDE SEQUENCE</scope>
</reference>
<dbReference type="EMBL" id="BQKI01000096">
    <property type="protein sequence ID" value="GJN38337.1"/>
    <property type="molecule type" value="Genomic_DNA"/>
</dbReference>
<keyword evidence="3" id="KW-1185">Reference proteome</keyword>
<reference evidence="2" key="2">
    <citation type="submission" date="2021-12" db="EMBL/GenBank/DDBJ databases">
        <title>Resequencing data analysis of finger millet.</title>
        <authorList>
            <person name="Hatakeyama M."/>
            <person name="Aluri S."/>
            <person name="Balachadran M.T."/>
            <person name="Sivarajan S.R."/>
            <person name="Poveda L."/>
            <person name="Shimizu-Inatsugi R."/>
            <person name="Schlapbach R."/>
            <person name="Sreeman S.M."/>
            <person name="Shimizu K.K."/>
        </authorList>
    </citation>
    <scope>NUCLEOTIDE SEQUENCE</scope>
</reference>